<dbReference type="AlphaFoldDB" id="A0A914XJB2"/>
<keyword evidence="6" id="KW-1185">Reference proteome</keyword>
<dbReference type="PANTHER" id="PTHR15818">
    <property type="entry name" value="G PATCH AND KOW-CONTAINING"/>
    <property type="match status" value="1"/>
</dbReference>
<feature type="compositionally biased region" description="Basic and acidic residues" evidence="4">
    <location>
        <begin position="68"/>
        <end position="84"/>
    </location>
</feature>
<dbReference type="SMART" id="SM00739">
    <property type="entry name" value="KOW"/>
    <property type="match status" value="1"/>
</dbReference>
<evidence type="ECO:0000256" key="3">
    <source>
        <dbReference type="ARBA" id="ARBA00023242"/>
    </source>
</evidence>
<dbReference type="InterPro" id="IPR041993">
    <property type="entry name" value="GPKOW_KOW1"/>
</dbReference>
<organism evidence="6 7">
    <name type="scientific">Plectus sambesii</name>
    <dbReference type="NCBI Taxonomy" id="2011161"/>
    <lineage>
        <taxon>Eukaryota</taxon>
        <taxon>Metazoa</taxon>
        <taxon>Ecdysozoa</taxon>
        <taxon>Nematoda</taxon>
        <taxon>Chromadorea</taxon>
        <taxon>Plectida</taxon>
        <taxon>Plectina</taxon>
        <taxon>Plectoidea</taxon>
        <taxon>Plectidae</taxon>
        <taxon>Plectus</taxon>
    </lineage>
</organism>
<dbReference type="InterPro" id="IPR000467">
    <property type="entry name" value="G_patch_dom"/>
</dbReference>
<evidence type="ECO:0000256" key="2">
    <source>
        <dbReference type="ARBA" id="ARBA00010966"/>
    </source>
</evidence>
<protein>
    <submittedName>
        <fullName evidence="7">G-patch domain-containing protein</fullName>
    </submittedName>
</protein>
<dbReference type="Gene3D" id="2.30.30.30">
    <property type="match status" value="1"/>
</dbReference>
<dbReference type="PROSITE" id="PS50174">
    <property type="entry name" value="G_PATCH"/>
    <property type="match status" value="1"/>
</dbReference>
<evidence type="ECO:0000259" key="5">
    <source>
        <dbReference type="PROSITE" id="PS50174"/>
    </source>
</evidence>
<name>A0A914XJB2_9BILA</name>
<keyword evidence="3" id="KW-0539">Nucleus</keyword>
<evidence type="ECO:0000256" key="4">
    <source>
        <dbReference type="SAM" id="MobiDB-lite"/>
    </source>
</evidence>
<dbReference type="InterPro" id="IPR014722">
    <property type="entry name" value="Rib_uL2_dom2"/>
</dbReference>
<feature type="compositionally biased region" description="Polar residues" evidence="4">
    <location>
        <begin position="247"/>
        <end position="260"/>
    </location>
</feature>
<dbReference type="Pfam" id="PF12656">
    <property type="entry name" value="G-patch_2"/>
    <property type="match status" value="1"/>
</dbReference>
<evidence type="ECO:0000256" key="1">
    <source>
        <dbReference type="ARBA" id="ARBA00004123"/>
    </source>
</evidence>
<comment type="subcellular location">
    <subcellularLocation>
        <location evidence="1">Nucleus</location>
    </subcellularLocation>
</comment>
<dbReference type="InterPro" id="IPR026822">
    <property type="entry name" value="Spp2/MOS2_G-patch"/>
</dbReference>
<evidence type="ECO:0000313" key="6">
    <source>
        <dbReference type="Proteomes" id="UP000887566"/>
    </source>
</evidence>
<feature type="domain" description="G-patch" evidence="5">
    <location>
        <begin position="198"/>
        <end position="244"/>
    </location>
</feature>
<feature type="region of interest" description="Disordered" evidence="4">
    <location>
        <begin position="106"/>
        <end position="133"/>
    </location>
</feature>
<accession>A0A914XJB2</accession>
<dbReference type="Proteomes" id="UP000887566">
    <property type="component" value="Unplaced"/>
</dbReference>
<dbReference type="GO" id="GO:0005681">
    <property type="term" value="C:spliceosomal complex"/>
    <property type="evidence" value="ECO:0007669"/>
    <property type="project" value="TreeGrafter"/>
</dbReference>
<dbReference type="PANTHER" id="PTHR15818:SF2">
    <property type="entry name" value="G-PATCH DOMAIN AND KOW MOTIFS-CONTAINING PROTEIN"/>
    <property type="match status" value="1"/>
</dbReference>
<sequence length="368" mass="40114">MFEPVEDKQEPSAAEAAATASNVKFAFGLKKANDKKIVTGANLLAERDKKGRVQQEDDEDDVTPETITHVEDRKVKGTKPEPKEGPLVIPMIIKNDWRTERLKEQTIKNEESAANGENIANGSSEEAIPNGADDLAARAKAALLNEAKGGEAESGEGNSRAVPLLLANRIPAGFETDDKLDVSLRPDEEDADYDSVPIEEFGLAVLRGMGWKEGDPIGNSNKQLVKAKIPELRPKGLGLGADRSKANKLSKQPGGQASSSKTEDAKEESNLLLKIGSYVKIVTGPHRESYGKVESFDEDNARAVIRLAIGNTAITVSQYGVEVVSLKDYERDSKCINKSKYDRYKKQQESQFVNHVVEEDPLAVTDDL</sequence>
<dbReference type="WBParaSite" id="PSAMB.scaffold8651size5972.g31620.t1">
    <property type="protein sequence ID" value="PSAMB.scaffold8651size5972.g31620.t1"/>
    <property type="gene ID" value="PSAMB.scaffold8651size5972.g31620"/>
</dbReference>
<dbReference type="GO" id="GO:0000398">
    <property type="term" value="P:mRNA splicing, via spliceosome"/>
    <property type="evidence" value="ECO:0007669"/>
    <property type="project" value="InterPro"/>
</dbReference>
<evidence type="ECO:0000313" key="7">
    <source>
        <dbReference type="WBParaSite" id="PSAMB.scaffold8651size5972.g31620.t1"/>
    </source>
</evidence>
<comment type="similarity">
    <text evidence="2">Belongs to the MOS2 family.</text>
</comment>
<dbReference type="InterPro" id="IPR045166">
    <property type="entry name" value="Spp2-like"/>
</dbReference>
<dbReference type="CDD" id="cd13152">
    <property type="entry name" value="KOW_GPKOW_A"/>
    <property type="match status" value="1"/>
</dbReference>
<dbReference type="SMART" id="SM00443">
    <property type="entry name" value="G_patch"/>
    <property type="match status" value="1"/>
</dbReference>
<dbReference type="GO" id="GO:0003676">
    <property type="term" value="F:nucleic acid binding"/>
    <property type="evidence" value="ECO:0007669"/>
    <property type="project" value="InterPro"/>
</dbReference>
<proteinExistence type="inferred from homology"/>
<feature type="region of interest" description="Disordered" evidence="4">
    <location>
        <begin position="47"/>
        <end position="88"/>
    </location>
</feature>
<dbReference type="InterPro" id="IPR005824">
    <property type="entry name" value="KOW"/>
</dbReference>
<feature type="region of interest" description="Disordered" evidence="4">
    <location>
        <begin position="235"/>
        <end position="265"/>
    </location>
</feature>
<reference evidence="7" key="1">
    <citation type="submission" date="2022-11" db="UniProtKB">
        <authorList>
            <consortium name="WormBaseParasite"/>
        </authorList>
    </citation>
    <scope>IDENTIFICATION</scope>
</reference>